<dbReference type="AlphaFoldDB" id="A0A834B3S4"/>
<comment type="caution">
    <text evidence="1">The sequence shown here is derived from an EMBL/GenBank/DDBJ whole genome shotgun (WGS) entry which is preliminary data.</text>
</comment>
<sequence>MVWEEVEIFASSQSERQQDIIASRYKQVETTSRFDFSDPS</sequence>
<gene>
    <name evidence="1" type="ORF">HJG60_003076</name>
</gene>
<organism evidence="1 2">
    <name type="scientific">Phyllostomus discolor</name>
    <name type="common">pale spear-nosed bat</name>
    <dbReference type="NCBI Taxonomy" id="89673"/>
    <lineage>
        <taxon>Eukaryota</taxon>
        <taxon>Metazoa</taxon>
        <taxon>Chordata</taxon>
        <taxon>Craniata</taxon>
        <taxon>Vertebrata</taxon>
        <taxon>Euteleostomi</taxon>
        <taxon>Mammalia</taxon>
        <taxon>Eutheria</taxon>
        <taxon>Laurasiatheria</taxon>
        <taxon>Chiroptera</taxon>
        <taxon>Yangochiroptera</taxon>
        <taxon>Phyllostomidae</taxon>
        <taxon>Phyllostominae</taxon>
        <taxon>Phyllostomus</taxon>
    </lineage>
</organism>
<dbReference type="EMBL" id="JABVXQ010000002">
    <property type="protein sequence ID" value="KAF6123714.1"/>
    <property type="molecule type" value="Genomic_DNA"/>
</dbReference>
<evidence type="ECO:0000313" key="2">
    <source>
        <dbReference type="Proteomes" id="UP000664940"/>
    </source>
</evidence>
<reference evidence="1 2" key="1">
    <citation type="journal article" date="2020" name="Nature">
        <title>Six reference-quality genomes reveal evolution of bat adaptations.</title>
        <authorList>
            <person name="Jebb D."/>
            <person name="Huang Z."/>
            <person name="Pippel M."/>
            <person name="Hughes G.M."/>
            <person name="Lavrichenko K."/>
            <person name="Devanna P."/>
            <person name="Winkler S."/>
            <person name="Jermiin L.S."/>
            <person name="Skirmuntt E.C."/>
            <person name="Katzourakis A."/>
            <person name="Burkitt-Gray L."/>
            <person name="Ray D.A."/>
            <person name="Sullivan K.A.M."/>
            <person name="Roscito J.G."/>
            <person name="Kirilenko B.M."/>
            <person name="Davalos L.M."/>
            <person name="Corthals A.P."/>
            <person name="Power M.L."/>
            <person name="Jones G."/>
            <person name="Ransome R.D."/>
            <person name="Dechmann D.K.N."/>
            <person name="Locatelli A.G."/>
            <person name="Puechmaille S.J."/>
            <person name="Fedrigo O."/>
            <person name="Jarvis E.D."/>
            <person name="Hiller M."/>
            <person name="Vernes S.C."/>
            <person name="Myers E.W."/>
            <person name="Teeling E.C."/>
        </authorList>
    </citation>
    <scope>NUCLEOTIDE SEQUENCE [LARGE SCALE GENOMIC DNA]</scope>
    <source>
        <strain evidence="1">Bat1K_MPI-CBG_1</strain>
    </source>
</reference>
<protein>
    <submittedName>
        <fullName evidence="1">Centriolin</fullName>
    </submittedName>
</protein>
<dbReference type="Proteomes" id="UP000664940">
    <property type="component" value="Unassembled WGS sequence"/>
</dbReference>
<accession>A0A834B3S4</accession>
<proteinExistence type="predicted"/>
<evidence type="ECO:0000313" key="1">
    <source>
        <dbReference type="EMBL" id="KAF6123714.1"/>
    </source>
</evidence>
<name>A0A834B3S4_9CHIR</name>